<evidence type="ECO:0000259" key="2">
    <source>
        <dbReference type="PROSITE" id="PS51034"/>
    </source>
</evidence>
<dbReference type="InterPro" id="IPR001507">
    <property type="entry name" value="ZP_dom"/>
</dbReference>
<reference evidence="4" key="1">
    <citation type="submission" date="2025-08" db="UniProtKB">
        <authorList>
            <consortium name="RefSeq"/>
        </authorList>
    </citation>
    <scope>IDENTIFICATION</scope>
</reference>
<dbReference type="RefSeq" id="XP_034071377.1">
    <property type="nucleotide sequence ID" value="XM_034215486.1"/>
</dbReference>
<dbReference type="InParanoid" id="A0A6P8V1Z9"/>
<dbReference type="PANTHER" id="PTHR11576:SF3">
    <property type="entry name" value="SI:CH211-14A17.6-RELATED"/>
    <property type="match status" value="1"/>
</dbReference>
<dbReference type="FunFam" id="2.60.40.4100:FF:000002">
    <property type="entry name" value="Zona pellucida sperm-binding protein 3"/>
    <property type="match status" value="1"/>
</dbReference>
<dbReference type="InterPro" id="IPR042235">
    <property type="entry name" value="ZP-C_dom"/>
</dbReference>
<dbReference type="GO" id="GO:0035803">
    <property type="term" value="P:egg coat formation"/>
    <property type="evidence" value="ECO:0007669"/>
    <property type="project" value="TreeGrafter"/>
</dbReference>
<dbReference type="Gene3D" id="2.60.40.4100">
    <property type="entry name" value="Zona pellucida, ZP-C domain"/>
    <property type="match status" value="1"/>
</dbReference>
<accession>A0A6P8V1Z9</accession>
<dbReference type="InterPro" id="IPR055355">
    <property type="entry name" value="ZP-C"/>
</dbReference>
<dbReference type="Proteomes" id="UP000515161">
    <property type="component" value="Unplaced"/>
</dbReference>
<feature type="domain" description="ZP" evidence="2">
    <location>
        <begin position="45"/>
        <end position="273"/>
    </location>
</feature>
<evidence type="ECO:0000313" key="3">
    <source>
        <dbReference type="Proteomes" id="UP000515161"/>
    </source>
</evidence>
<dbReference type="GO" id="GO:0031012">
    <property type="term" value="C:extracellular matrix"/>
    <property type="evidence" value="ECO:0007669"/>
    <property type="project" value="TreeGrafter"/>
</dbReference>
<evidence type="ECO:0000256" key="1">
    <source>
        <dbReference type="ARBA" id="ARBA00023157"/>
    </source>
</evidence>
<dbReference type="Gene3D" id="2.60.40.3210">
    <property type="entry name" value="Zona pellucida, ZP-N domain"/>
    <property type="match status" value="1"/>
</dbReference>
<gene>
    <name evidence="4" type="primary">LOC117545632</name>
</gene>
<dbReference type="PROSITE" id="PS51034">
    <property type="entry name" value="ZP_2"/>
    <property type="match status" value="1"/>
</dbReference>
<proteinExistence type="predicted"/>
<dbReference type="KEGG" id="gacu:117545632"/>
<keyword evidence="3" id="KW-1185">Reference proteome</keyword>
<dbReference type="GeneID" id="117545632"/>
<feature type="non-terminal residue" evidence="4">
    <location>
        <position position="273"/>
    </location>
</feature>
<dbReference type="AlphaFoldDB" id="A0A6P8V1Z9"/>
<keyword evidence="1" id="KW-1015">Disulfide bond</keyword>
<dbReference type="PANTHER" id="PTHR11576">
    <property type="entry name" value="ZONA PELLUCIDA SPERM-BINDING PROTEIN 3"/>
    <property type="match status" value="1"/>
</dbReference>
<dbReference type="Pfam" id="PF00100">
    <property type="entry name" value="Zona_pellucida"/>
    <property type="match status" value="1"/>
</dbReference>
<dbReference type="GO" id="GO:0007339">
    <property type="term" value="P:binding of sperm to zona pellucida"/>
    <property type="evidence" value="ECO:0007669"/>
    <property type="project" value="TreeGrafter"/>
</dbReference>
<sequence length="273" mass="30777">MEEYGKAISFLRDSIHLFRGLKIGPKGSWKPVQTGLVMATTTILEVQHDLLRQGHKFVLTSRFTQDCLENTFSSILFYNGGLWECRNSYISRALGEGNAEFNYKLDDCNFKRLMKGKKLLYKNELTFRPQPRSSPASYVYPIECVYPRPKGWIPPFLNAGSGVAEGRGGLKFHMLLLNERITAVAETNVIPLGSFMPIWATVAQESHQPLLLLMEECVAAATPELQANSNVYPIITNKGCLLDSEKGNSMFLQRYQSSAITLYLQSFKFGLDE</sequence>
<dbReference type="GO" id="GO:2000344">
    <property type="term" value="P:positive regulation of acrosome reaction"/>
    <property type="evidence" value="ECO:0007669"/>
    <property type="project" value="TreeGrafter"/>
</dbReference>
<name>A0A6P8V1Z9_GYMAC</name>
<dbReference type="OrthoDB" id="9928644at2759"/>
<protein>
    <submittedName>
        <fullName evidence="4">Zona pellucida sperm-binding protein 3-like</fullName>
    </submittedName>
</protein>
<organism evidence="3 4">
    <name type="scientific">Gymnodraco acuticeps</name>
    <name type="common">Antarctic dragonfish</name>
    <dbReference type="NCBI Taxonomy" id="8218"/>
    <lineage>
        <taxon>Eukaryota</taxon>
        <taxon>Metazoa</taxon>
        <taxon>Chordata</taxon>
        <taxon>Craniata</taxon>
        <taxon>Vertebrata</taxon>
        <taxon>Euteleostomi</taxon>
        <taxon>Actinopterygii</taxon>
        <taxon>Neopterygii</taxon>
        <taxon>Teleostei</taxon>
        <taxon>Neoteleostei</taxon>
        <taxon>Acanthomorphata</taxon>
        <taxon>Eupercaria</taxon>
        <taxon>Perciformes</taxon>
        <taxon>Notothenioidei</taxon>
        <taxon>Bathydraconidae</taxon>
        <taxon>Gymnodraco</taxon>
    </lineage>
</organism>
<evidence type="ECO:0000313" key="4">
    <source>
        <dbReference type="RefSeq" id="XP_034071377.1"/>
    </source>
</evidence>
<dbReference type="GO" id="GO:0032190">
    <property type="term" value="F:acrosin binding"/>
    <property type="evidence" value="ECO:0007669"/>
    <property type="project" value="TreeGrafter"/>
</dbReference>